<organism evidence="1 2">
    <name type="scientific">Coemansia aciculifera</name>
    <dbReference type="NCBI Taxonomy" id="417176"/>
    <lineage>
        <taxon>Eukaryota</taxon>
        <taxon>Fungi</taxon>
        <taxon>Fungi incertae sedis</taxon>
        <taxon>Zoopagomycota</taxon>
        <taxon>Kickxellomycotina</taxon>
        <taxon>Kickxellomycetes</taxon>
        <taxon>Kickxellales</taxon>
        <taxon>Kickxellaceae</taxon>
        <taxon>Coemansia</taxon>
    </lineage>
</organism>
<gene>
    <name evidence="1" type="ORF">IWW38_003856</name>
</gene>
<sequence>MSDESGSPELPTNSKTTTAETQSMLAATIARAPNAVDDDALSGNKKKRGREASVQTDRPPSVGPDSEDINLHVEAG</sequence>
<keyword evidence="2" id="KW-1185">Reference proteome</keyword>
<protein>
    <submittedName>
        <fullName evidence="1">Uncharacterized protein</fullName>
    </submittedName>
</protein>
<reference evidence="1" key="1">
    <citation type="submission" date="2022-07" db="EMBL/GenBank/DDBJ databases">
        <title>Phylogenomic reconstructions and comparative analyses of Kickxellomycotina fungi.</title>
        <authorList>
            <person name="Reynolds N.K."/>
            <person name="Stajich J.E."/>
            <person name="Barry K."/>
            <person name="Grigoriev I.V."/>
            <person name="Crous P."/>
            <person name="Smith M.E."/>
        </authorList>
    </citation>
    <scope>NUCLEOTIDE SEQUENCE</scope>
    <source>
        <strain evidence="1">CBS 190363</strain>
    </source>
</reference>
<evidence type="ECO:0000313" key="2">
    <source>
        <dbReference type="Proteomes" id="UP001139981"/>
    </source>
</evidence>
<comment type="caution">
    <text evidence="1">The sequence shown here is derived from an EMBL/GenBank/DDBJ whole genome shotgun (WGS) entry which is preliminary data.</text>
</comment>
<dbReference type="EMBL" id="JANBVB010001154">
    <property type="protein sequence ID" value="KAJ2890944.1"/>
    <property type="molecule type" value="Genomic_DNA"/>
</dbReference>
<proteinExistence type="predicted"/>
<evidence type="ECO:0000313" key="1">
    <source>
        <dbReference type="EMBL" id="KAJ2890944.1"/>
    </source>
</evidence>
<accession>A0ACC1M058</accession>
<dbReference type="Proteomes" id="UP001139981">
    <property type="component" value="Unassembled WGS sequence"/>
</dbReference>
<feature type="non-terminal residue" evidence="1">
    <location>
        <position position="76"/>
    </location>
</feature>
<name>A0ACC1M058_9FUNG</name>